<dbReference type="Gene3D" id="3.30.70.1120">
    <property type="entry name" value="TT1725-like"/>
    <property type="match status" value="1"/>
</dbReference>
<evidence type="ECO:0000313" key="2">
    <source>
        <dbReference type="Proteomes" id="UP000000442"/>
    </source>
</evidence>
<dbReference type="InterPro" id="IPR007546">
    <property type="entry name" value="DUF503"/>
</dbReference>
<dbReference type="KEGG" id="dat:HRM2_07640"/>
<dbReference type="STRING" id="177437.HRM2_07640"/>
<protein>
    <recommendedName>
        <fullName evidence="3">DUF503 domain-containing protein</fullName>
    </recommendedName>
</protein>
<dbReference type="OrthoDB" id="9809023at2"/>
<gene>
    <name evidence="1" type="ordered locus">HRM2_07640</name>
</gene>
<sequence length="95" mass="10536">MVVGTGKIKFKLYGVGSLKEKRKIIKAIIGRIKNVFNISIAETDHNDSLLWAEIGFSMTGNDSRLINSKVDKVLNLADEIGLARIVDTDIEILHI</sequence>
<dbReference type="HOGENOM" id="CLU_149981_2_0_7"/>
<evidence type="ECO:0008006" key="3">
    <source>
        <dbReference type="Google" id="ProtNLM"/>
    </source>
</evidence>
<dbReference type="eggNOG" id="COG1550">
    <property type="taxonomic scope" value="Bacteria"/>
</dbReference>
<dbReference type="EMBL" id="CP001087">
    <property type="protein sequence ID" value="ACN13878.1"/>
    <property type="molecule type" value="Genomic_DNA"/>
</dbReference>
<dbReference type="AlphaFoldDB" id="C0QJM5"/>
<name>C0QJM5_DESAH</name>
<proteinExistence type="predicted"/>
<evidence type="ECO:0000313" key="1">
    <source>
        <dbReference type="EMBL" id="ACN13878.1"/>
    </source>
</evidence>
<keyword evidence="2" id="KW-1185">Reference proteome</keyword>
<dbReference type="InterPro" id="IPR036746">
    <property type="entry name" value="TT1725-like_sf"/>
</dbReference>
<dbReference type="Pfam" id="PF04456">
    <property type="entry name" value="DUF503"/>
    <property type="match status" value="1"/>
</dbReference>
<dbReference type="PANTHER" id="PTHR36441">
    <property type="entry name" value="HYPOTHETICAL CYTOSOLIC PROTEIN"/>
    <property type="match status" value="1"/>
</dbReference>
<reference evidence="1 2" key="1">
    <citation type="journal article" date="2009" name="Environ. Microbiol.">
        <title>Genome sequence of Desulfobacterium autotrophicum HRM2, a marine sulfate reducer oxidizing organic carbon completely to carbon dioxide.</title>
        <authorList>
            <person name="Strittmatter A.W."/>
            <person name="Liesegang H."/>
            <person name="Rabus R."/>
            <person name="Decker I."/>
            <person name="Amann J."/>
            <person name="Andres S."/>
            <person name="Henne A."/>
            <person name="Fricke W.F."/>
            <person name="Martinez-Arias R."/>
            <person name="Bartels D."/>
            <person name="Goesmann A."/>
            <person name="Krause L."/>
            <person name="Puehler A."/>
            <person name="Klenk H.P."/>
            <person name="Richter M."/>
            <person name="Schuler M."/>
            <person name="Gloeckner F.O."/>
            <person name="Meyerdierks A."/>
            <person name="Gottschalk G."/>
            <person name="Amann R."/>
        </authorList>
    </citation>
    <scope>NUCLEOTIDE SEQUENCE [LARGE SCALE GENOMIC DNA]</scope>
    <source>
        <strain evidence="2">ATCC 43914 / DSM 3382 / HRM2</strain>
    </source>
</reference>
<dbReference type="SUPFAM" id="SSF103007">
    <property type="entry name" value="Hypothetical protein TT1725"/>
    <property type="match status" value="1"/>
</dbReference>
<dbReference type="PANTHER" id="PTHR36441:SF1">
    <property type="entry name" value="DUF503 DOMAIN-CONTAINING PROTEIN"/>
    <property type="match status" value="1"/>
</dbReference>
<accession>C0QJM5</accession>
<organism evidence="1 2">
    <name type="scientific">Desulforapulum autotrophicum (strain ATCC 43914 / DSM 3382 / VKM B-1955 / HRM2)</name>
    <name type="common">Desulfobacterium autotrophicum</name>
    <dbReference type="NCBI Taxonomy" id="177437"/>
    <lineage>
        <taxon>Bacteria</taxon>
        <taxon>Pseudomonadati</taxon>
        <taxon>Thermodesulfobacteriota</taxon>
        <taxon>Desulfobacteria</taxon>
        <taxon>Desulfobacterales</taxon>
        <taxon>Desulfobacteraceae</taxon>
        <taxon>Desulforapulum</taxon>
    </lineage>
</organism>
<dbReference type="Proteomes" id="UP000000442">
    <property type="component" value="Chromosome"/>
</dbReference>